<gene>
    <name evidence="5" type="ORF">L3X38_011829</name>
</gene>
<sequence>MGTSEAVLQVFCGAVPRLCSTDSCFNKCDPIFSSKYQLKCRKRRVSRYMQLLSCSGMQRSRIGNYRFRGIGSGLFGNMTVGDSWIQSCKCQQAGSISGATTEDENGTWFLDSAKKLNTINNMVNAPNALEFQDVQQLKQEKVGLSPNGTNGTVRDAFHKISVDSLEDEAWDLLRESMVYYCGSPVGTIAAKDPTSSNVLNYDQVFIRDFIPSGIAFLLKGEYDIVRNFILHTLQLQSWEKTMDCHSPGQGLMPASFKVRTVPLDGDESATEEVLDPDFGEAAIGRVAPVDSGLWWIILLRAYGKCSGDLSVQERVDVQTGIKMILRLCLADGFDMFPTLLVTDGSCMIDRRMGIHGVNHLLLHCPFSLKLWETLLQEVNTVWVIPEGCFELFSIRIDALGRGKKAKVLWGSLMQAVVWNLWLERNRRIFEDYKGVGVAELWDRVKFWAALWASTSPAFKDVPYPSIMRNLLAVVS</sequence>
<keyword evidence="3 4" id="KW-0326">Glycosidase</keyword>
<reference evidence="5 6" key="1">
    <citation type="journal article" date="2022" name="G3 (Bethesda)">
        <title>Whole-genome sequence and methylome profiling of the almond [Prunus dulcis (Mill.) D.A. Webb] cultivar 'Nonpareil'.</title>
        <authorList>
            <person name="D'Amico-Willman K.M."/>
            <person name="Ouma W.Z."/>
            <person name="Meulia T."/>
            <person name="Sideli G.M."/>
            <person name="Gradziel T.M."/>
            <person name="Fresnedo-Ramirez J."/>
        </authorList>
    </citation>
    <scope>NUCLEOTIDE SEQUENCE [LARGE SCALE GENOMIC DNA]</scope>
    <source>
        <strain evidence="5">Clone GOH B32 T37-40</strain>
    </source>
</reference>
<dbReference type="AlphaFoldDB" id="A0AAD4WI39"/>
<comment type="catalytic activity">
    <reaction evidence="4">
        <text>Hydrolysis of terminal non-reducing beta-D-fructofuranoside residues in beta-D-fructofuranosides.</text>
        <dbReference type="EC" id="3.2.1.26"/>
    </reaction>
</comment>
<dbReference type="Pfam" id="PF12899">
    <property type="entry name" value="Glyco_hydro_100"/>
    <property type="match status" value="1"/>
</dbReference>
<name>A0AAD4WI39_PRUDU</name>
<evidence type="ECO:0000256" key="2">
    <source>
        <dbReference type="ARBA" id="ARBA00023277"/>
    </source>
</evidence>
<dbReference type="InterPro" id="IPR008928">
    <property type="entry name" value="6-hairpin_glycosidase_sf"/>
</dbReference>
<dbReference type="EC" id="3.2.1.26" evidence="4"/>
<dbReference type="SUPFAM" id="SSF48208">
    <property type="entry name" value="Six-hairpin glycosidases"/>
    <property type="match status" value="1"/>
</dbReference>
<dbReference type="EMBL" id="JAJFAZ020000002">
    <property type="protein sequence ID" value="KAI5343953.1"/>
    <property type="molecule type" value="Genomic_DNA"/>
</dbReference>
<dbReference type="PANTHER" id="PTHR31916">
    <property type="match status" value="1"/>
</dbReference>
<dbReference type="PANTHER" id="PTHR31916:SF28">
    <property type="entry name" value="NEUTRAL_ALKALINE INVERTASE 3, CHLOROPLASTIC"/>
    <property type="match status" value="1"/>
</dbReference>
<dbReference type="Proteomes" id="UP001054821">
    <property type="component" value="Chromosome 2"/>
</dbReference>
<dbReference type="GO" id="GO:0004575">
    <property type="term" value="F:sucrose alpha-glucosidase activity"/>
    <property type="evidence" value="ECO:0007669"/>
    <property type="project" value="TreeGrafter"/>
</dbReference>
<evidence type="ECO:0000256" key="4">
    <source>
        <dbReference type="RuleBase" id="RU367047"/>
    </source>
</evidence>
<dbReference type="InterPro" id="IPR024746">
    <property type="entry name" value="Glyco_hydro_100"/>
</dbReference>
<protein>
    <recommendedName>
        <fullName evidence="4">Alkaline/neutral invertase</fullName>
        <ecNumber evidence="4">3.2.1.26</ecNumber>
    </recommendedName>
</protein>
<comment type="similarity">
    <text evidence="4">Belongs to the glycosyl hydrolase 100 family.</text>
</comment>
<evidence type="ECO:0000256" key="3">
    <source>
        <dbReference type="ARBA" id="ARBA00023295"/>
    </source>
</evidence>
<accession>A0AAD4WI39</accession>
<dbReference type="GO" id="GO:0009507">
    <property type="term" value="C:chloroplast"/>
    <property type="evidence" value="ECO:0007669"/>
    <property type="project" value="TreeGrafter"/>
</dbReference>
<dbReference type="GO" id="GO:0033926">
    <property type="term" value="F:endo-alpha-N-acetylgalactosaminidase activity"/>
    <property type="evidence" value="ECO:0007669"/>
    <property type="project" value="UniProtKB-UniRule"/>
</dbReference>
<dbReference type="GO" id="GO:0005987">
    <property type="term" value="P:sucrose catabolic process"/>
    <property type="evidence" value="ECO:0007669"/>
    <property type="project" value="TreeGrafter"/>
</dbReference>
<evidence type="ECO:0000256" key="1">
    <source>
        <dbReference type="ARBA" id="ARBA00022801"/>
    </source>
</evidence>
<evidence type="ECO:0000313" key="5">
    <source>
        <dbReference type="EMBL" id="KAI5343953.1"/>
    </source>
</evidence>
<comment type="caution">
    <text evidence="5">The sequence shown here is derived from an EMBL/GenBank/DDBJ whole genome shotgun (WGS) entry which is preliminary data.</text>
</comment>
<comment type="function">
    <text evidence="4">Invertase that cleaves sucrose into glucose and fructose.</text>
</comment>
<organism evidence="5 6">
    <name type="scientific">Prunus dulcis</name>
    <name type="common">Almond</name>
    <name type="synonym">Amygdalus dulcis</name>
    <dbReference type="NCBI Taxonomy" id="3755"/>
    <lineage>
        <taxon>Eukaryota</taxon>
        <taxon>Viridiplantae</taxon>
        <taxon>Streptophyta</taxon>
        <taxon>Embryophyta</taxon>
        <taxon>Tracheophyta</taxon>
        <taxon>Spermatophyta</taxon>
        <taxon>Magnoliopsida</taxon>
        <taxon>eudicotyledons</taxon>
        <taxon>Gunneridae</taxon>
        <taxon>Pentapetalae</taxon>
        <taxon>rosids</taxon>
        <taxon>fabids</taxon>
        <taxon>Rosales</taxon>
        <taxon>Rosaceae</taxon>
        <taxon>Amygdaloideae</taxon>
        <taxon>Amygdaleae</taxon>
        <taxon>Prunus</taxon>
    </lineage>
</organism>
<keyword evidence="1 4" id="KW-0378">Hydrolase</keyword>
<proteinExistence type="inferred from homology"/>
<keyword evidence="6" id="KW-1185">Reference proteome</keyword>
<keyword evidence="2 4" id="KW-0119">Carbohydrate metabolism</keyword>
<evidence type="ECO:0000313" key="6">
    <source>
        <dbReference type="Proteomes" id="UP001054821"/>
    </source>
</evidence>